<dbReference type="InterPro" id="IPR017861">
    <property type="entry name" value="KAE1/TsaD"/>
</dbReference>
<evidence type="ECO:0000256" key="4">
    <source>
        <dbReference type="ARBA" id="ARBA00022490"/>
    </source>
</evidence>
<dbReference type="PANTHER" id="PTHR11735:SF14">
    <property type="entry name" value="TRNA N6-ADENOSINE THREONYLCARBAMOYLTRANSFERASE"/>
    <property type="match status" value="1"/>
</dbReference>
<dbReference type="GO" id="GO:0006400">
    <property type="term" value="P:tRNA modification"/>
    <property type="evidence" value="ECO:0007669"/>
    <property type="project" value="UniProtKB-ARBA"/>
</dbReference>
<keyword evidence="4" id="KW-0963">Cytoplasm</keyword>
<feature type="non-terminal residue" evidence="12">
    <location>
        <position position="187"/>
    </location>
</feature>
<dbReference type="InterPro" id="IPR043129">
    <property type="entry name" value="ATPase_NBD"/>
</dbReference>
<dbReference type="GO" id="GO:0005737">
    <property type="term" value="C:cytoplasm"/>
    <property type="evidence" value="ECO:0007669"/>
    <property type="project" value="UniProtKB-SubCell"/>
</dbReference>
<evidence type="ECO:0000256" key="10">
    <source>
        <dbReference type="ARBA" id="ARBA00048117"/>
    </source>
</evidence>
<protein>
    <recommendedName>
        <fullName evidence="3">N(6)-L-threonylcarbamoyladenine synthase</fullName>
        <ecNumber evidence="3">2.3.1.234</ecNumber>
    </recommendedName>
    <alternativeName>
        <fullName evidence="9">N6-L-threonylcarbamoyladenine synthase</fullName>
    </alternativeName>
</protein>
<evidence type="ECO:0000256" key="9">
    <source>
        <dbReference type="ARBA" id="ARBA00030439"/>
    </source>
</evidence>
<keyword evidence="8" id="KW-0012">Acyltransferase</keyword>
<dbReference type="GO" id="GO:0000408">
    <property type="term" value="C:EKC/KEOPS complex"/>
    <property type="evidence" value="ECO:0007669"/>
    <property type="project" value="UniProtKB-ARBA"/>
</dbReference>
<feature type="domain" description="Gcp-like" evidence="11">
    <location>
        <begin position="1"/>
        <end position="164"/>
    </location>
</feature>
<proteinExistence type="predicted"/>
<keyword evidence="7" id="KW-0479">Metal-binding</keyword>
<dbReference type="PANTHER" id="PTHR11735">
    <property type="entry name" value="TRNA N6-ADENOSINE THREONYLCARBAMOYLTRANSFERASE"/>
    <property type="match status" value="1"/>
</dbReference>
<dbReference type="GO" id="GO:0046872">
    <property type="term" value="F:metal ion binding"/>
    <property type="evidence" value="ECO:0007669"/>
    <property type="project" value="UniProtKB-KW"/>
</dbReference>
<comment type="subcellular location">
    <subcellularLocation>
        <location evidence="2">Cytoplasm</location>
    </subcellularLocation>
    <subcellularLocation>
        <location evidence="1">Nucleus</location>
    </subcellularLocation>
</comment>
<evidence type="ECO:0000259" key="11">
    <source>
        <dbReference type="Pfam" id="PF00814"/>
    </source>
</evidence>
<keyword evidence="13" id="KW-1185">Reference proteome</keyword>
<name>A0A7K4LAB6_9AVES</name>
<evidence type="ECO:0000256" key="1">
    <source>
        <dbReference type="ARBA" id="ARBA00004123"/>
    </source>
</evidence>
<dbReference type="AlphaFoldDB" id="A0A7K4LAB6"/>
<reference evidence="12 13" key="1">
    <citation type="submission" date="2019-09" db="EMBL/GenBank/DDBJ databases">
        <title>Bird 10,000 Genomes (B10K) Project - Family phase.</title>
        <authorList>
            <person name="Zhang G."/>
        </authorList>
    </citation>
    <scope>NUCLEOTIDE SEQUENCE [LARGE SCALE GENOMIC DNA]</scope>
    <source>
        <strain evidence="12">B10K-MSB-37135</strain>
        <tissue evidence="12">Heart</tissue>
    </source>
</reference>
<evidence type="ECO:0000313" key="13">
    <source>
        <dbReference type="Proteomes" id="UP000534426"/>
    </source>
</evidence>
<dbReference type="Proteomes" id="UP000534426">
    <property type="component" value="Unassembled WGS sequence"/>
</dbReference>
<comment type="caution">
    <text evidence="12">The sequence shown here is derived from an EMBL/GenBank/DDBJ whole genome shotgun (WGS) entry which is preliminary data.</text>
</comment>
<evidence type="ECO:0000256" key="3">
    <source>
        <dbReference type="ARBA" id="ARBA00012156"/>
    </source>
</evidence>
<accession>A0A7K4LAB6</accession>
<gene>
    <name evidence="12" type="primary">Osgep</name>
    <name evidence="12" type="ORF">CRYUND_R14419</name>
</gene>
<keyword evidence="5 12" id="KW-0808">Transferase</keyword>
<dbReference type="PRINTS" id="PR00789">
    <property type="entry name" value="OSIALOPTASE"/>
</dbReference>
<evidence type="ECO:0000256" key="2">
    <source>
        <dbReference type="ARBA" id="ARBA00004496"/>
    </source>
</evidence>
<dbReference type="GO" id="GO:0005634">
    <property type="term" value="C:nucleus"/>
    <property type="evidence" value="ECO:0007669"/>
    <property type="project" value="UniProtKB-SubCell"/>
</dbReference>
<dbReference type="GO" id="GO:0061711">
    <property type="term" value="F:tRNA N(6)-L-threonylcarbamoyladenine synthase activity"/>
    <property type="evidence" value="ECO:0007669"/>
    <property type="project" value="UniProtKB-EC"/>
</dbReference>
<dbReference type="EC" id="2.3.1.234" evidence="3"/>
<comment type="catalytic activity">
    <reaction evidence="10">
        <text>L-threonylcarbamoyladenylate + adenosine(37) in tRNA = N(6)-L-threonylcarbamoyladenosine(37) in tRNA + AMP + H(+)</text>
        <dbReference type="Rhea" id="RHEA:37059"/>
        <dbReference type="Rhea" id="RHEA-COMP:10162"/>
        <dbReference type="Rhea" id="RHEA-COMP:10163"/>
        <dbReference type="ChEBI" id="CHEBI:15378"/>
        <dbReference type="ChEBI" id="CHEBI:73682"/>
        <dbReference type="ChEBI" id="CHEBI:74411"/>
        <dbReference type="ChEBI" id="CHEBI:74418"/>
        <dbReference type="ChEBI" id="CHEBI:456215"/>
        <dbReference type="EC" id="2.3.1.234"/>
    </reaction>
</comment>
<evidence type="ECO:0000256" key="5">
    <source>
        <dbReference type="ARBA" id="ARBA00022679"/>
    </source>
</evidence>
<evidence type="ECO:0000256" key="7">
    <source>
        <dbReference type="ARBA" id="ARBA00022723"/>
    </source>
</evidence>
<evidence type="ECO:0000256" key="6">
    <source>
        <dbReference type="ARBA" id="ARBA00022694"/>
    </source>
</evidence>
<dbReference type="Pfam" id="PF00814">
    <property type="entry name" value="TsaD"/>
    <property type="match status" value="1"/>
</dbReference>
<evidence type="ECO:0000256" key="8">
    <source>
        <dbReference type="ARBA" id="ARBA00023315"/>
    </source>
</evidence>
<evidence type="ECO:0000313" key="12">
    <source>
        <dbReference type="EMBL" id="NWJ01675.1"/>
    </source>
</evidence>
<dbReference type="FunFam" id="3.30.420.40:FF:000038">
    <property type="entry name" value="Probable tRNA N6-adenosine threonylcarbamoyltransferase"/>
    <property type="match status" value="1"/>
</dbReference>
<dbReference type="InterPro" id="IPR000905">
    <property type="entry name" value="Gcp-like_dom"/>
</dbReference>
<dbReference type="Gene3D" id="3.30.420.40">
    <property type="match status" value="1"/>
</dbReference>
<dbReference type="GO" id="GO:0070525">
    <property type="term" value="P:tRNA threonylcarbamoyladenosine metabolic process"/>
    <property type="evidence" value="ECO:0007669"/>
    <property type="project" value="UniProtKB-ARBA"/>
</dbReference>
<keyword evidence="6" id="KW-0819">tRNA processing</keyword>
<organism evidence="12 13">
    <name type="scientific">Crypturellus undulatus</name>
    <dbReference type="NCBI Taxonomy" id="48396"/>
    <lineage>
        <taxon>Eukaryota</taxon>
        <taxon>Metazoa</taxon>
        <taxon>Chordata</taxon>
        <taxon>Craniata</taxon>
        <taxon>Vertebrata</taxon>
        <taxon>Euteleostomi</taxon>
        <taxon>Archelosauria</taxon>
        <taxon>Archosauria</taxon>
        <taxon>Dinosauria</taxon>
        <taxon>Saurischia</taxon>
        <taxon>Theropoda</taxon>
        <taxon>Coelurosauria</taxon>
        <taxon>Aves</taxon>
        <taxon>Palaeognathae</taxon>
        <taxon>Tinamiformes</taxon>
        <taxon>Tinamidae</taxon>
        <taxon>Crypturellus</taxon>
    </lineage>
</organism>
<dbReference type="SUPFAM" id="SSF53067">
    <property type="entry name" value="Actin-like ATPase domain"/>
    <property type="match status" value="1"/>
</dbReference>
<feature type="non-terminal residue" evidence="12">
    <location>
        <position position="1"/>
    </location>
</feature>
<sequence length="187" mass="20353">QVIAFSRRRYRILGETLDVAVGNCLDRLARALKISNDPSPGYNIEQLAKKGTKLLELPYVVKGLDVSFSGLLSHLEAAAPQLLASGEATVEDLCFSLQETVFAMLVEVTERAVAQCRATEVLLVGGVACNERLQEMMGTMCKARGARLCAMDERYCVDNGAMIAQAGWEMLRVGQVTPIDQSGVTQR</sequence>
<dbReference type="EMBL" id="VWPW01008145">
    <property type="protein sequence ID" value="NWJ01675.1"/>
    <property type="molecule type" value="Genomic_DNA"/>
</dbReference>